<dbReference type="Proteomes" id="UP001054945">
    <property type="component" value="Unassembled WGS sequence"/>
</dbReference>
<feature type="region of interest" description="Disordered" evidence="1">
    <location>
        <begin position="53"/>
        <end position="90"/>
    </location>
</feature>
<evidence type="ECO:0000313" key="2">
    <source>
        <dbReference type="EMBL" id="GIX82456.1"/>
    </source>
</evidence>
<evidence type="ECO:0000256" key="1">
    <source>
        <dbReference type="SAM" id="MobiDB-lite"/>
    </source>
</evidence>
<gene>
    <name evidence="2" type="ORF">CEXT_607631</name>
</gene>
<comment type="caution">
    <text evidence="2">The sequence shown here is derived from an EMBL/GenBank/DDBJ whole genome shotgun (WGS) entry which is preliminary data.</text>
</comment>
<sequence>MSQEGIVINVLPKCDSVHSLSSAEVTNPEIDDFDDDISDYKEQQMDVLLQFPHEESRDHPSDDEDSLTDCGLHFKPISRSEDDDENLSNHDDEDYTFITSVLDSELPCPDINIDMSVDELSVLVAYHDNIPPDTSIRLTLNPDATAHEIVEAVIGQMNEATLDGQYDSEFYVDEQTRDTLRLVVSFGTSERCLSDSFQPLKVQNPWTKGHLLVKRILMHARQSQNSNRDELSFLK</sequence>
<accession>A0AAV4NCT0</accession>
<reference evidence="2 3" key="1">
    <citation type="submission" date="2021-06" db="EMBL/GenBank/DDBJ databases">
        <title>Caerostris extrusa draft genome.</title>
        <authorList>
            <person name="Kono N."/>
            <person name="Arakawa K."/>
        </authorList>
    </citation>
    <scope>NUCLEOTIDE SEQUENCE [LARGE SCALE GENOMIC DNA]</scope>
</reference>
<keyword evidence="3" id="KW-1185">Reference proteome</keyword>
<feature type="compositionally biased region" description="Acidic residues" evidence="1">
    <location>
        <begin position="81"/>
        <end position="90"/>
    </location>
</feature>
<organism evidence="2 3">
    <name type="scientific">Caerostris extrusa</name>
    <name type="common">Bark spider</name>
    <name type="synonym">Caerostris bankana</name>
    <dbReference type="NCBI Taxonomy" id="172846"/>
    <lineage>
        <taxon>Eukaryota</taxon>
        <taxon>Metazoa</taxon>
        <taxon>Ecdysozoa</taxon>
        <taxon>Arthropoda</taxon>
        <taxon>Chelicerata</taxon>
        <taxon>Arachnida</taxon>
        <taxon>Araneae</taxon>
        <taxon>Araneomorphae</taxon>
        <taxon>Entelegynae</taxon>
        <taxon>Araneoidea</taxon>
        <taxon>Araneidae</taxon>
        <taxon>Caerostris</taxon>
    </lineage>
</organism>
<evidence type="ECO:0008006" key="4">
    <source>
        <dbReference type="Google" id="ProtNLM"/>
    </source>
</evidence>
<dbReference type="EMBL" id="BPLR01003240">
    <property type="protein sequence ID" value="GIX82456.1"/>
    <property type="molecule type" value="Genomic_DNA"/>
</dbReference>
<name>A0AAV4NCT0_CAEEX</name>
<dbReference type="AlphaFoldDB" id="A0AAV4NCT0"/>
<protein>
    <recommendedName>
        <fullName evidence="4">Ras-associating domain-containing protein</fullName>
    </recommendedName>
</protein>
<proteinExistence type="predicted"/>
<evidence type="ECO:0000313" key="3">
    <source>
        <dbReference type="Proteomes" id="UP001054945"/>
    </source>
</evidence>